<evidence type="ECO:0000256" key="4">
    <source>
        <dbReference type="ARBA" id="ARBA00048683"/>
    </source>
</evidence>
<dbReference type="InterPro" id="IPR006168">
    <property type="entry name" value="G3P_DH_NAD-dep"/>
</dbReference>
<proteinExistence type="inferred from homology"/>
<dbReference type="GO" id="GO:0005975">
    <property type="term" value="P:carbohydrate metabolic process"/>
    <property type="evidence" value="ECO:0007669"/>
    <property type="project" value="InterPro"/>
</dbReference>
<dbReference type="PIRSF" id="PIRSF000114">
    <property type="entry name" value="Glycerol-3-P_dh"/>
    <property type="match status" value="1"/>
</dbReference>
<evidence type="ECO:0000259" key="10">
    <source>
        <dbReference type="Pfam" id="PF01210"/>
    </source>
</evidence>
<dbReference type="GO" id="GO:0141152">
    <property type="term" value="F:glycerol-3-phosphate dehydrogenase (NAD+) activity"/>
    <property type="evidence" value="ECO:0007669"/>
    <property type="project" value="UniProtKB-UniRule"/>
</dbReference>
<dbReference type="Gene3D" id="3.40.50.720">
    <property type="entry name" value="NAD(P)-binding Rossmann-like Domain"/>
    <property type="match status" value="1"/>
</dbReference>
<dbReference type="NCBIfam" id="TIGR03376">
    <property type="entry name" value="glycerol3P_DH"/>
    <property type="match status" value="1"/>
</dbReference>
<dbReference type="Pfam" id="PF01210">
    <property type="entry name" value="NAD_Gly3P_dh_N"/>
    <property type="match status" value="1"/>
</dbReference>
<evidence type="ECO:0000256" key="5">
    <source>
        <dbReference type="PIRSR" id="PIRSR000114-1"/>
    </source>
</evidence>
<dbReference type="PROSITE" id="PS00957">
    <property type="entry name" value="NAD_G3PDH"/>
    <property type="match status" value="1"/>
</dbReference>
<dbReference type="InterPro" id="IPR017751">
    <property type="entry name" value="G3P_DH_NAD-dep_euk"/>
</dbReference>
<feature type="binding site" evidence="7">
    <location>
        <position position="96"/>
    </location>
    <ligand>
        <name>NAD(+)</name>
        <dbReference type="ChEBI" id="CHEBI:57540"/>
    </ligand>
</feature>
<dbReference type="Pfam" id="PF07479">
    <property type="entry name" value="NAD_Gly3P_dh_C"/>
    <property type="match status" value="1"/>
</dbReference>
<evidence type="ECO:0000256" key="8">
    <source>
        <dbReference type="RuleBase" id="RU000437"/>
    </source>
</evidence>
<sequence length="350" mass="38692">MESRVAIIGSGNWGSAISKIVGSNTKDSDVFESTVKMWVYEEIIDGKKLTDIINEQHENTKYLPNHKLPDNIVAIPDCVEAAKGADILVFVLPHQFVYRICEELKPVVRRGCHAISLIKGVDFRGKELSLFSEEIERILGIPCAALSGANIAIEVADEQFSEATIACRRIQEEGPIFQALFHAPYFDVRVIGDISGLQVCGALKNVIALGAGFVDGLGLGDNTKAAVLRQGLLEMRLFGKTFFGGVHTETFFESCGVADLITTCSGGRNARVARTFIQTSDSKTMDELERELLNGQKLQGTTTAKEVYQFLQLQKKLDRFPLLVAIYRIVYEVAPPRSIINCLRTRQTFD</sequence>
<keyword evidence="13" id="KW-1185">Reference proteome</keyword>
<name>A0A1X2GNM8_9FUNG</name>
<accession>A0A1X2GNM8</accession>
<feature type="binding site" evidence="7">
    <location>
        <begin position="9"/>
        <end position="14"/>
    </location>
    <ligand>
        <name>NAD(+)</name>
        <dbReference type="ChEBI" id="CHEBI:57540"/>
    </ligand>
</feature>
<evidence type="ECO:0000313" key="12">
    <source>
        <dbReference type="EMBL" id="ORX58029.1"/>
    </source>
</evidence>
<dbReference type="PANTHER" id="PTHR11728:SF8">
    <property type="entry name" value="GLYCEROL-3-PHOSPHATE DEHYDROGENASE [NAD(+)]-RELATED"/>
    <property type="match status" value="1"/>
</dbReference>
<reference evidence="12 13" key="1">
    <citation type="submission" date="2016-07" db="EMBL/GenBank/DDBJ databases">
        <title>Pervasive Adenine N6-methylation of Active Genes in Fungi.</title>
        <authorList>
            <consortium name="DOE Joint Genome Institute"/>
            <person name="Mondo S.J."/>
            <person name="Dannebaum R.O."/>
            <person name="Kuo R.C."/>
            <person name="Labutti K."/>
            <person name="Haridas S."/>
            <person name="Kuo A."/>
            <person name="Salamov A."/>
            <person name="Ahrendt S.R."/>
            <person name="Lipzen A."/>
            <person name="Sullivan W."/>
            <person name="Andreopoulos W.B."/>
            <person name="Clum A."/>
            <person name="Lindquist E."/>
            <person name="Daum C."/>
            <person name="Ramamoorthy G.K."/>
            <person name="Gryganskyi A."/>
            <person name="Culley D."/>
            <person name="Magnuson J.K."/>
            <person name="James T.Y."/>
            <person name="O'Malley M.A."/>
            <person name="Stajich J.E."/>
            <person name="Spatafora J.W."/>
            <person name="Visel A."/>
            <person name="Grigoriev I.V."/>
        </authorList>
    </citation>
    <scope>NUCLEOTIDE SEQUENCE [LARGE SCALE GENOMIC DNA]</scope>
    <source>
        <strain evidence="12 13">NRRL 3301</strain>
    </source>
</reference>
<feature type="domain" description="Glycerol-3-phosphate dehydrogenase NAD-dependent N-terminal" evidence="10">
    <location>
        <begin position="5"/>
        <end position="170"/>
    </location>
</feature>
<protein>
    <recommendedName>
        <fullName evidence="9">Glycerol-3-phosphate dehydrogenase [NAD(+)]</fullName>
        <ecNumber evidence="9">1.1.1.8</ecNumber>
    </recommendedName>
</protein>
<feature type="binding site" evidence="7">
    <location>
        <position position="268"/>
    </location>
    <ligand>
        <name>NAD(+)</name>
        <dbReference type="ChEBI" id="CHEBI:57540"/>
    </ligand>
</feature>
<evidence type="ECO:0000256" key="1">
    <source>
        <dbReference type="ARBA" id="ARBA00011009"/>
    </source>
</evidence>
<evidence type="ECO:0000256" key="6">
    <source>
        <dbReference type="PIRSR" id="PIRSR000114-2"/>
    </source>
</evidence>
<feature type="binding site" evidence="7">
    <location>
        <position position="152"/>
    </location>
    <ligand>
        <name>NAD(+)</name>
        <dbReference type="ChEBI" id="CHEBI:57540"/>
    </ligand>
</feature>
<keyword evidence="3 7" id="KW-0520">NAD</keyword>
<keyword evidence="2 8" id="KW-0560">Oxidoreductase</keyword>
<dbReference type="Proteomes" id="UP000242146">
    <property type="component" value="Unassembled WGS sequence"/>
</dbReference>
<dbReference type="OrthoDB" id="10263760at2759"/>
<evidence type="ECO:0000256" key="9">
    <source>
        <dbReference type="RuleBase" id="RU361243"/>
    </source>
</evidence>
<dbReference type="Gene3D" id="1.10.1040.10">
    <property type="entry name" value="N-(1-d-carboxylethyl)-l-norvaline Dehydrogenase, domain 2"/>
    <property type="match status" value="1"/>
</dbReference>
<evidence type="ECO:0000259" key="11">
    <source>
        <dbReference type="Pfam" id="PF07479"/>
    </source>
</evidence>
<dbReference type="GO" id="GO:0046168">
    <property type="term" value="P:glycerol-3-phosphate catabolic process"/>
    <property type="evidence" value="ECO:0007669"/>
    <property type="project" value="UniProtKB-UniRule"/>
</dbReference>
<comment type="catalytic activity">
    <reaction evidence="4 9">
        <text>sn-glycerol 3-phosphate + NAD(+) = dihydroxyacetone phosphate + NADH + H(+)</text>
        <dbReference type="Rhea" id="RHEA:11092"/>
        <dbReference type="ChEBI" id="CHEBI:15378"/>
        <dbReference type="ChEBI" id="CHEBI:57540"/>
        <dbReference type="ChEBI" id="CHEBI:57597"/>
        <dbReference type="ChEBI" id="CHEBI:57642"/>
        <dbReference type="ChEBI" id="CHEBI:57945"/>
        <dbReference type="EC" id="1.1.1.8"/>
    </reaction>
</comment>
<gene>
    <name evidence="12" type="ORF">DM01DRAFT_317150</name>
</gene>
<feature type="active site" description="Proton acceptor" evidence="5">
    <location>
        <position position="204"/>
    </location>
</feature>
<evidence type="ECO:0000256" key="2">
    <source>
        <dbReference type="ARBA" id="ARBA00023002"/>
    </source>
</evidence>
<dbReference type="EMBL" id="MCGT01000007">
    <property type="protein sequence ID" value="ORX58029.1"/>
    <property type="molecule type" value="Genomic_DNA"/>
</dbReference>
<dbReference type="FunFam" id="3.40.50.720:FF:000365">
    <property type="entry name" value="Glycerol-3-phosphate dehydrogenase [NAD(+)]"/>
    <property type="match status" value="1"/>
</dbReference>
<feature type="domain" description="Glycerol-3-phosphate dehydrogenase NAD-dependent C-terminal" evidence="11">
    <location>
        <begin position="193"/>
        <end position="340"/>
    </location>
</feature>
<dbReference type="GO" id="GO:0005829">
    <property type="term" value="C:cytosol"/>
    <property type="evidence" value="ECO:0007669"/>
    <property type="project" value="TreeGrafter"/>
</dbReference>
<evidence type="ECO:0000256" key="7">
    <source>
        <dbReference type="PIRSR" id="PIRSR000114-3"/>
    </source>
</evidence>
<dbReference type="GO" id="GO:0051287">
    <property type="term" value="F:NAD binding"/>
    <property type="evidence" value="ECO:0007669"/>
    <property type="project" value="UniProtKB-UniRule"/>
</dbReference>
<dbReference type="InterPro" id="IPR013328">
    <property type="entry name" value="6PGD_dom2"/>
</dbReference>
<dbReference type="PRINTS" id="PR00077">
    <property type="entry name" value="GPDHDRGNASE"/>
</dbReference>
<dbReference type="STRING" id="101127.A0A1X2GNM8"/>
<dbReference type="InterPro" id="IPR008927">
    <property type="entry name" value="6-PGluconate_DH-like_C_sf"/>
</dbReference>
<dbReference type="AlphaFoldDB" id="A0A1X2GNM8"/>
<feature type="binding site" evidence="7">
    <location>
        <position position="297"/>
    </location>
    <ligand>
        <name>NAD(+)</name>
        <dbReference type="ChEBI" id="CHEBI:57540"/>
    </ligand>
</feature>
<feature type="binding site" evidence="7">
    <location>
        <position position="299"/>
    </location>
    <ligand>
        <name>NAD(+)</name>
        <dbReference type="ChEBI" id="CHEBI:57540"/>
    </ligand>
</feature>
<organism evidence="12 13">
    <name type="scientific">Hesseltinella vesiculosa</name>
    <dbReference type="NCBI Taxonomy" id="101127"/>
    <lineage>
        <taxon>Eukaryota</taxon>
        <taxon>Fungi</taxon>
        <taxon>Fungi incertae sedis</taxon>
        <taxon>Mucoromycota</taxon>
        <taxon>Mucoromycotina</taxon>
        <taxon>Mucoromycetes</taxon>
        <taxon>Mucorales</taxon>
        <taxon>Cunninghamellaceae</taxon>
        <taxon>Hesseltinella</taxon>
    </lineage>
</organism>
<dbReference type="GO" id="GO:0042803">
    <property type="term" value="F:protein homodimerization activity"/>
    <property type="evidence" value="ECO:0007669"/>
    <property type="project" value="InterPro"/>
</dbReference>
<dbReference type="SUPFAM" id="SSF51735">
    <property type="entry name" value="NAD(P)-binding Rossmann-fold domains"/>
    <property type="match status" value="1"/>
</dbReference>
<dbReference type="InterPro" id="IPR006109">
    <property type="entry name" value="G3P_DH_NAD-dep_C"/>
</dbReference>
<comment type="caution">
    <text evidence="12">The sequence shown here is derived from an EMBL/GenBank/DDBJ whole genome shotgun (WGS) entry which is preliminary data.</text>
</comment>
<feature type="binding site" evidence="6">
    <location>
        <begin position="268"/>
        <end position="269"/>
    </location>
    <ligand>
        <name>substrate</name>
    </ligand>
</feature>
<dbReference type="InterPro" id="IPR011128">
    <property type="entry name" value="G3P_DH_NAD-dep_N"/>
</dbReference>
<comment type="similarity">
    <text evidence="1 8">Belongs to the NAD-dependent glycerol-3-phosphate dehydrogenase family.</text>
</comment>
<dbReference type="EC" id="1.1.1.8" evidence="9"/>
<evidence type="ECO:0000256" key="3">
    <source>
        <dbReference type="ARBA" id="ARBA00023027"/>
    </source>
</evidence>
<dbReference type="SUPFAM" id="SSF48179">
    <property type="entry name" value="6-phosphogluconate dehydrogenase C-terminal domain-like"/>
    <property type="match status" value="1"/>
</dbReference>
<dbReference type="PANTHER" id="PTHR11728">
    <property type="entry name" value="GLYCEROL-3-PHOSPHATE DEHYDROGENASE"/>
    <property type="match status" value="1"/>
</dbReference>
<dbReference type="InterPro" id="IPR036291">
    <property type="entry name" value="NAD(P)-bd_dom_sf"/>
</dbReference>
<evidence type="ECO:0000313" key="13">
    <source>
        <dbReference type="Proteomes" id="UP000242146"/>
    </source>
</evidence>
<feature type="binding site" evidence="6">
    <location>
        <position position="119"/>
    </location>
    <ligand>
        <name>substrate</name>
    </ligand>
</feature>
<dbReference type="FunFam" id="1.10.1040.10:FF:000004">
    <property type="entry name" value="Glycerol-3-phosphate dehydrogenase [NAD(+)]"/>
    <property type="match status" value="1"/>
</dbReference>